<protein>
    <recommendedName>
        <fullName evidence="9">Deacetylase sirtuin-type domain-containing protein</fullName>
    </recommendedName>
</protein>
<dbReference type="InterPro" id="IPR050134">
    <property type="entry name" value="NAD-dep_sirtuin_deacylases"/>
</dbReference>
<keyword evidence="4 7" id="KW-0479">Metal-binding</keyword>
<dbReference type="AlphaFoldDB" id="U1HWN9"/>
<evidence type="ECO:0000256" key="2">
    <source>
        <dbReference type="ARBA" id="ARBA00006924"/>
    </source>
</evidence>
<dbReference type="OrthoDB" id="420264at2759"/>
<dbReference type="HOGENOM" id="CLU_023643_5_3_1"/>
<dbReference type="EMBL" id="KE720818">
    <property type="protein sequence ID" value="ERF75175.1"/>
    <property type="molecule type" value="Genomic_DNA"/>
</dbReference>
<feature type="binding site" evidence="7">
    <location>
        <position position="359"/>
    </location>
    <ligand>
        <name>Zn(2+)</name>
        <dbReference type="ChEBI" id="CHEBI:29105"/>
    </ligand>
</feature>
<dbReference type="InterPro" id="IPR026591">
    <property type="entry name" value="Sirtuin_cat_small_dom_sf"/>
</dbReference>
<name>U1HWN9_ENDPU</name>
<dbReference type="GO" id="GO:0046970">
    <property type="term" value="F:histone H4K16 deacetylase activity, NAD-dependent"/>
    <property type="evidence" value="ECO:0007669"/>
    <property type="project" value="TreeGrafter"/>
</dbReference>
<evidence type="ECO:0000256" key="3">
    <source>
        <dbReference type="ARBA" id="ARBA00022679"/>
    </source>
</evidence>
<feature type="active site" description="Proton acceptor" evidence="7">
    <location>
        <position position="327"/>
    </location>
</feature>
<feature type="binding site" evidence="7">
    <location>
        <position position="335"/>
    </location>
    <ligand>
        <name>Zn(2+)</name>
        <dbReference type="ChEBI" id="CHEBI:29105"/>
    </ligand>
</feature>
<comment type="similarity">
    <text evidence="2">Belongs to the sirtuin family. Class I subfamily.</text>
</comment>
<sequence length="541" mass="60141">MNALPTLPATKKRKSGQEVPSSAVKNGLCQVESSDIFSIHDRSTLMQSRGSTCSDEYHTVCRQCPVGLKADISPKSPGQSRAKTDNAAAKAEVANSSNCTAPGSKDAQTAFKNGSSPTRARTGNDQCTYEEALAIRYHVREIGLEHFFQNSVLEQRIPLQTLSTVFGVTLPTSPSDIPDNTLYKRLRKAITVDMGNRIKLHKYNSVKDAIALVQHSKNIMVITGAGISTSLDIPDFRSRGGLYSTLRDMGFEDPESVFSRDTFEQDPRPFFSVAAKILPPTDGRYTPAHAFLRLLQDKGKLLTLYTQNIDGIDLTAGIRRDKLVQLHGSFETATCISCAHRVRGEEIFPQIRKCEVPICTECARERQLRIDQMIAMRAQNGRSVRRKTQRSSGESTSEPVGIMRPDIVFMGEPPRPYLKRFQRDCAQVDLLIVMGTSLPVEPVNTMPNKIPPAVPQIYIGKNEMSLEGSKRIDFDIQLLGECDVIAELLARGCGWDLKHEMLSRDTVIEAEPWCSGRRHCHEIRQQKIPAKDVGVKSEPKE</sequence>
<keyword evidence="3" id="KW-0808">Transferase</keyword>
<dbReference type="RefSeq" id="XP_007787522.1">
    <property type="nucleotide sequence ID" value="XM_007789332.1"/>
</dbReference>
<feature type="domain" description="Deacetylase sirtuin-type" evidence="9">
    <location>
        <begin position="199"/>
        <end position="496"/>
    </location>
</feature>
<evidence type="ECO:0000256" key="4">
    <source>
        <dbReference type="ARBA" id="ARBA00022723"/>
    </source>
</evidence>
<evidence type="ECO:0000256" key="7">
    <source>
        <dbReference type="PROSITE-ProRule" id="PRU00236"/>
    </source>
</evidence>
<feature type="binding site" evidence="7">
    <location>
        <position position="362"/>
    </location>
    <ligand>
        <name>Zn(2+)</name>
        <dbReference type="ChEBI" id="CHEBI:29105"/>
    </ligand>
</feature>
<comment type="cofactor">
    <cofactor evidence="1">
        <name>Zn(2+)</name>
        <dbReference type="ChEBI" id="CHEBI:29105"/>
    </cofactor>
</comment>
<proteinExistence type="inferred from homology"/>
<dbReference type="GO" id="GO:0070403">
    <property type="term" value="F:NAD+ binding"/>
    <property type="evidence" value="ECO:0007669"/>
    <property type="project" value="InterPro"/>
</dbReference>
<dbReference type="SUPFAM" id="SSF52467">
    <property type="entry name" value="DHS-like NAD/FAD-binding domain"/>
    <property type="match status" value="1"/>
</dbReference>
<dbReference type="OMA" id="PTHEFIR"/>
<gene>
    <name evidence="10" type="ORF">EPUS_06215</name>
</gene>
<dbReference type="eggNOG" id="KOG2684">
    <property type="taxonomic scope" value="Eukaryota"/>
</dbReference>
<keyword evidence="11" id="KW-1185">Reference proteome</keyword>
<dbReference type="GeneID" id="19241159"/>
<dbReference type="InterPro" id="IPR029035">
    <property type="entry name" value="DHS-like_NAD/FAD-binding_dom"/>
</dbReference>
<dbReference type="Gene3D" id="3.40.50.1220">
    <property type="entry name" value="TPP-binding domain"/>
    <property type="match status" value="1"/>
</dbReference>
<accession>U1HWN9</accession>
<keyword evidence="5 7" id="KW-0862">Zinc</keyword>
<dbReference type="GO" id="GO:0005634">
    <property type="term" value="C:nucleus"/>
    <property type="evidence" value="ECO:0007669"/>
    <property type="project" value="TreeGrafter"/>
</dbReference>
<evidence type="ECO:0000313" key="11">
    <source>
        <dbReference type="Proteomes" id="UP000019373"/>
    </source>
</evidence>
<dbReference type="PANTHER" id="PTHR11085">
    <property type="entry name" value="NAD-DEPENDENT PROTEIN DEACYLASE SIRTUIN-5, MITOCHONDRIAL-RELATED"/>
    <property type="match status" value="1"/>
</dbReference>
<dbReference type="InterPro" id="IPR003000">
    <property type="entry name" value="Sirtuin"/>
</dbReference>
<evidence type="ECO:0000256" key="1">
    <source>
        <dbReference type="ARBA" id="ARBA00001947"/>
    </source>
</evidence>
<organism evidence="10 11">
    <name type="scientific">Endocarpon pusillum (strain Z07020 / HMAS-L-300199)</name>
    <name type="common">Lichen-forming fungus</name>
    <dbReference type="NCBI Taxonomy" id="1263415"/>
    <lineage>
        <taxon>Eukaryota</taxon>
        <taxon>Fungi</taxon>
        <taxon>Dikarya</taxon>
        <taxon>Ascomycota</taxon>
        <taxon>Pezizomycotina</taxon>
        <taxon>Eurotiomycetes</taxon>
        <taxon>Chaetothyriomycetidae</taxon>
        <taxon>Verrucariales</taxon>
        <taxon>Verrucariaceae</taxon>
        <taxon>Endocarpon</taxon>
    </lineage>
</organism>
<dbReference type="InterPro" id="IPR026590">
    <property type="entry name" value="Ssirtuin_cat_dom"/>
</dbReference>
<feature type="region of interest" description="Disordered" evidence="8">
    <location>
        <begin position="1"/>
        <end position="24"/>
    </location>
</feature>
<evidence type="ECO:0000256" key="5">
    <source>
        <dbReference type="ARBA" id="ARBA00022833"/>
    </source>
</evidence>
<dbReference type="Gene3D" id="3.30.1600.10">
    <property type="entry name" value="SIR2/SIRT2 'Small Domain"/>
    <property type="match status" value="1"/>
</dbReference>
<feature type="compositionally biased region" description="Polar residues" evidence="8">
    <location>
        <begin position="94"/>
        <end position="123"/>
    </location>
</feature>
<keyword evidence="6" id="KW-0520">NAD</keyword>
<dbReference type="PROSITE" id="PS50305">
    <property type="entry name" value="SIRTUIN"/>
    <property type="match status" value="1"/>
</dbReference>
<dbReference type="GO" id="GO:0046872">
    <property type="term" value="F:metal ion binding"/>
    <property type="evidence" value="ECO:0007669"/>
    <property type="project" value="UniProtKB-KW"/>
</dbReference>
<dbReference type="Proteomes" id="UP000019373">
    <property type="component" value="Unassembled WGS sequence"/>
</dbReference>
<dbReference type="PANTHER" id="PTHR11085:SF9">
    <property type="entry name" value="NAD-DEPENDENT PROTEIN DEACETYLASE SIRTUIN-1"/>
    <property type="match status" value="1"/>
</dbReference>
<evidence type="ECO:0000256" key="8">
    <source>
        <dbReference type="SAM" id="MobiDB-lite"/>
    </source>
</evidence>
<feature type="region of interest" description="Disordered" evidence="8">
    <location>
        <begin position="93"/>
        <end position="123"/>
    </location>
</feature>
<feature type="binding site" evidence="7">
    <location>
        <position position="338"/>
    </location>
    <ligand>
        <name>Zn(2+)</name>
        <dbReference type="ChEBI" id="CHEBI:29105"/>
    </ligand>
</feature>
<dbReference type="Pfam" id="PF02146">
    <property type="entry name" value="SIR2"/>
    <property type="match status" value="1"/>
</dbReference>
<reference evidence="11" key="1">
    <citation type="journal article" date="2014" name="BMC Genomics">
        <title>Genome characteristics reveal the impact of lichenization on lichen-forming fungus Endocarpon pusillum Hedwig (Verrucariales, Ascomycota).</title>
        <authorList>
            <person name="Wang Y.-Y."/>
            <person name="Liu B."/>
            <person name="Zhang X.-Y."/>
            <person name="Zhou Q.-M."/>
            <person name="Zhang T."/>
            <person name="Li H."/>
            <person name="Yu Y.-F."/>
            <person name="Zhang X.-L."/>
            <person name="Hao X.-Y."/>
            <person name="Wang M."/>
            <person name="Wang L."/>
            <person name="Wei J.-C."/>
        </authorList>
    </citation>
    <scope>NUCLEOTIDE SEQUENCE [LARGE SCALE GENOMIC DNA]</scope>
    <source>
        <strain evidence="11">Z07020 / HMAS-L-300199</strain>
    </source>
</reference>
<evidence type="ECO:0000256" key="6">
    <source>
        <dbReference type="ARBA" id="ARBA00023027"/>
    </source>
</evidence>
<evidence type="ECO:0000259" key="9">
    <source>
        <dbReference type="PROSITE" id="PS50305"/>
    </source>
</evidence>
<evidence type="ECO:0000313" key="10">
    <source>
        <dbReference type="EMBL" id="ERF75175.1"/>
    </source>
</evidence>